<dbReference type="EMBL" id="JAAMRR010000823">
    <property type="protein sequence ID" value="NGX96693.1"/>
    <property type="molecule type" value="Genomic_DNA"/>
</dbReference>
<dbReference type="Proteomes" id="UP000480266">
    <property type="component" value="Unassembled WGS sequence"/>
</dbReference>
<accession>A0A7C9VNW5</accession>
<reference evidence="1" key="1">
    <citation type="submission" date="2020-02" db="EMBL/GenBank/DDBJ databases">
        <title>Draft genome sequence of Candidatus Afipia apatlaquensis IBT-C3, a potential strain for decolorization of textile dyes.</title>
        <authorList>
            <person name="Sanchez-Reyes A."/>
            <person name="Breton-Deval L."/>
            <person name="Mangelson H."/>
            <person name="Sanchez-Flores A."/>
        </authorList>
    </citation>
    <scope>NUCLEOTIDE SEQUENCE [LARGE SCALE GENOMIC DNA]</scope>
    <source>
        <strain evidence="1">IBT-C3</strain>
    </source>
</reference>
<name>A0A7C9VNW5_9BRAD</name>
<comment type="caution">
    <text evidence="1">The sequence shown here is derived from an EMBL/GenBank/DDBJ whole genome shotgun (WGS) entry which is preliminary data.</text>
</comment>
<evidence type="ECO:0000313" key="1">
    <source>
        <dbReference type="EMBL" id="NGX96693.1"/>
    </source>
</evidence>
<proteinExistence type="predicted"/>
<keyword evidence="2" id="KW-1185">Reference proteome</keyword>
<sequence>MTHKSLASIFDIQISVRSIVETGSFSTETGFEVAILRWKADFKVPSGQYAGDCRPNRFERDFDSEHLFDGDANELARQQICCTGDYYISVLNSP</sequence>
<evidence type="ECO:0000313" key="2">
    <source>
        <dbReference type="Proteomes" id="UP000480266"/>
    </source>
</evidence>
<dbReference type="AlphaFoldDB" id="A0A7C9VNW5"/>
<gene>
    <name evidence="1" type="ORF">G4V63_16195</name>
</gene>
<organism evidence="1 2">
    <name type="scientific">Candidatus Afipia apatlaquensis</name>
    <dbReference type="NCBI Taxonomy" id="2712852"/>
    <lineage>
        <taxon>Bacteria</taxon>
        <taxon>Pseudomonadati</taxon>
        <taxon>Pseudomonadota</taxon>
        <taxon>Alphaproteobacteria</taxon>
        <taxon>Hyphomicrobiales</taxon>
        <taxon>Nitrobacteraceae</taxon>
        <taxon>Afipia</taxon>
    </lineage>
</organism>
<protein>
    <submittedName>
        <fullName evidence="1">Uncharacterized protein</fullName>
    </submittedName>
</protein>